<evidence type="ECO:0000313" key="5">
    <source>
        <dbReference type="Proteomes" id="UP000190188"/>
    </source>
</evidence>
<evidence type="ECO:0000256" key="1">
    <source>
        <dbReference type="ARBA" id="ARBA00010944"/>
    </source>
</evidence>
<dbReference type="NCBIfam" id="TIGR01214">
    <property type="entry name" value="rmlD"/>
    <property type="match status" value="1"/>
</dbReference>
<comment type="caution">
    <text evidence="4">The sequence shown here is derived from an EMBL/GenBank/DDBJ whole genome shotgun (WGS) entry which is preliminary data.</text>
</comment>
<dbReference type="OrthoDB" id="9803892at2"/>
<dbReference type="GO" id="GO:0005829">
    <property type="term" value="C:cytosol"/>
    <property type="evidence" value="ECO:0007669"/>
    <property type="project" value="TreeGrafter"/>
</dbReference>
<dbReference type="Pfam" id="PF04321">
    <property type="entry name" value="RmlD_sub_bind"/>
    <property type="match status" value="1"/>
</dbReference>
<sequence length="287" mass="32247">MATQSPKVLITGADGHLGKVCCEMLSSLDYHVIACHKKDVDIKDESQVIEACLAHQPHIIIHTAAFTDVDRAEVEPEEAYRVNAYGARHMALAAKTIGAKLVHLSTDQVFQGTSEQPYKEMDYALPVNVYGASKLAGERFIQAIHEEHFIIRTAWLFGADAVEIEIDRYSSASPSSLWNLQYDTIACPTYIPDLVSYMMMLMETTHYGLYHMTNSGYGSKTDFMQAIESQIARPVYMEHSKDDFRAEPSRYARQPSHLVLASTALKRIGLAPLRDWREALTSWVKDS</sequence>
<gene>
    <name evidence="4" type="ORF">BVG16_25455</name>
</gene>
<dbReference type="CDD" id="cd05254">
    <property type="entry name" value="dTDP_HR_like_SDR_e"/>
    <property type="match status" value="1"/>
</dbReference>
<dbReference type="GO" id="GO:0008831">
    <property type="term" value="F:dTDP-4-dehydrorhamnose reductase activity"/>
    <property type="evidence" value="ECO:0007669"/>
    <property type="project" value="UniProtKB-EC"/>
</dbReference>
<dbReference type="UniPathway" id="UPA00124"/>
<evidence type="ECO:0000313" key="4">
    <source>
        <dbReference type="EMBL" id="OPA74099.1"/>
    </source>
</evidence>
<comment type="function">
    <text evidence="2">Catalyzes the reduction of dTDP-6-deoxy-L-lyxo-4-hexulose to yield dTDP-L-rhamnose.</text>
</comment>
<dbReference type="SUPFAM" id="SSF51735">
    <property type="entry name" value="NAD(P)-binding Rossmann-fold domains"/>
    <property type="match status" value="1"/>
</dbReference>
<dbReference type="InterPro" id="IPR036291">
    <property type="entry name" value="NAD(P)-bd_dom_sf"/>
</dbReference>
<dbReference type="PANTHER" id="PTHR10491:SF4">
    <property type="entry name" value="METHIONINE ADENOSYLTRANSFERASE 2 SUBUNIT BETA"/>
    <property type="match status" value="1"/>
</dbReference>
<dbReference type="RefSeq" id="WP_158081790.1">
    <property type="nucleotide sequence ID" value="NZ_MSZX01000012.1"/>
</dbReference>
<protein>
    <recommendedName>
        <fullName evidence="2">dTDP-4-dehydrorhamnose reductase</fullName>
        <ecNumber evidence="2">1.1.1.133</ecNumber>
    </recommendedName>
</protein>
<accession>A0A1T2X2L6</accession>
<dbReference type="EC" id="1.1.1.133" evidence="2"/>
<comment type="similarity">
    <text evidence="1 2">Belongs to the dTDP-4-dehydrorhamnose reductase family.</text>
</comment>
<keyword evidence="5" id="KW-1185">Reference proteome</keyword>
<comment type="pathway">
    <text evidence="2">Carbohydrate biosynthesis; dTDP-L-rhamnose biosynthesis.</text>
</comment>
<evidence type="ECO:0000259" key="3">
    <source>
        <dbReference type="Pfam" id="PF04321"/>
    </source>
</evidence>
<feature type="domain" description="RmlD-like substrate binding" evidence="3">
    <location>
        <begin position="7"/>
        <end position="286"/>
    </location>
</feature>
<reference evidence="4 5" key="1">
    <citation type="submission" date="2017-01" db="EMBL/GenBank/DDBJ databases">
        <title>Genome analysis of Paenibacillus selenitrireducens ES3-24.</title>
        <authorList>
            <person name="Xu D."/>
            <person name="Yao R."/>
            <person name="Zheng S."/>
        </authorList>
    </citation>
    <scope>NUCLEOTIDE SEQUENCE [LARGE SCALE GENOMIC DNA]</scope>
    <source>
        <strain evidence="4 5">ES3-24</strain>
    </source>
</reference>
<keyword evidence="2" id="KW-0521">NADP</keyword>
<dbReference type="InterPro" id="IPR005913">
    <property type="entry name" value="dTDP_dehydrorham_reduct"/>
</dbReference>
<proteinExistence type="inferred from homology"/>
<evidence type="ECO:0000256" key="2">
    <source>
        <dbReference type="RuleBase" id="RU364082"/>
    </source>
</evidence>
<dbReference type="STRING" id="1324314.BVG16_25455"/>
<dbReference type="PANTHER" id="PTHR10491">
    <property type="entry name" value="DTDP-4-DEHYDRORHAMNOSE REDUCTASE"/>
    <property type="match status" value="1"/>
</dbReference>
<name>A0A1T2X2L6_9BACL</name>
<dbReference type="GO" id="GO:0019305">
    <property type="term" value="P:dTDP-rhamnose biosynthetic process"/>
    <property type="evidence" value="ECO:0007669"/>
    <property type="project" value="UniProtKB-UniPathway"/>
</dbReference>
<dbReference type="Gene3D" id="3.40.50.720">
    <property type="entry name" value="NAD(P)-binding Rossmann-like Domain"/>
    <property type="match status" value="1"/>
</dbReference>
<dbReference type="InterPro" id="IPR029903">
    <property type="entry name" value="RmlD-like-bd"/>
</dbReference>
<dbReference type="EMBL" id="MSZX01000012">
    <property type="protein sequence ID" value="OPA74099.1"/>
    <property type="molecule type" value="Genomic_DNA"/>
</dbReference>
<dbReference type="Gene3D" id="3.90.25.10">
    <property type="entry name" value="UDP-galactose 4-epimerase, domain 1"/>
    <property type="match status" value="1"/>
</dbReference>
<dbReference type="Proteomes" id="UP000190188">
    <property type="component" value="Unassembled WGS sequence"/>
</dbReference>
<keyword evidence="2" id="KW-0560">Oxidoreductase</keyword>
<organism evidence="4 5">
    <name type="scientific">Paenibacillus selenitireducens</name>
    <dbReference type="NCBI Taxonomy" id="1324314"/>
    <lineage>
        <taxon>Bacteria</taxon>
        <taxon>Bacillati</taxon>
        <taxon>Bacillota</taxon>
        <taxon>Bacilli</taxon>
        <taxon>Bacillales</taxon>
        <taxon>Paenibacillaceae</taxon>
        <taxon>Paenibacillus</taxon>
    </lineage>
</organism>
<dbReference type="AlphaFoldDB" id="A0A1T2X2L6"/>